<dbReference type="GeneID" id="39750407"/>
<name>A0A1Y1JMG9_PLAGO</name>
<gene>
    <name evidence="5" type="ORF">PGO_144590</name>
</gene>
<dbReference type="PANTHER" id="PTHR47683">
    <property type="entry name" value="PSEUDOURIDINE SYNTHASE FAMILY PROTEIN-RELATED"/>
    <property type="match status" value="1"/>
</dbReference>
<reference evidence="6" key="1">
    <citation type="submission" date="2017-04" db="EMBL/GenBank/DDBJ databases">
        <title>Plasmodium gonderi genome.</title>
        <authorList>
            <person name="Arisue N."/>
            <person name="Honma H."/>
            <person name="Kawai S."/>
            <person name="Tougan T."/>
            <person name="Tanabe K."/>
            <person name="Horii T."/>
        </authorList>
    </citation>
    <scope>NUCLEOTIDE SEQUENCE [LARGE SCALE GENOMIC DNA]</scope>
    <source>
        <strain evidence="6">ATCC 30045</strain>
    </source>
</reference>
<dbReference type="InterPro" id="IPR050343">
    <property type="entry name" value="RsuA_PseudoU_synthase"/>
</dbReference>
<evidence type="ECO:0000256" key="2">
    <source>
        <dbReference type="PROSITE-ProRule" id="PRU00182"/>
    </source>
</evidence>
<accession>A0A1Y1JMG9</accession>
<dbReference type="OrthoDB" id="440619at2759"/>
<dbReference type="GO" id="GO:0003723">
    <property type="term" value="F:RNA binding"/>
    <property type="evidence" value="ECO:0007669"/>
    <property type="project" value="UniProtKB-KW"/>
</dbReference>
<evidence type="ECO:0000313" key="6">
    <source>
        <dbReference type="Proteomes" id="UP000195521"/>
    </source>
</evidence>
<dbReference type="AlphaFoldDB" id="A0A1Y1JMG9"/>
<keyword evidence="1" id="KW-0413">Isomerase</keyword>
<dbReference type="OMA" id="FGPYKAS"/>
<dbReference type="Gene3D" id="3.30.70.580">
    <property type="entry name" value="Pseudouridine synthase I, catalytic domain, N-terminal subdomain"/>
    <property type="match status" value="1"/>
</dbReference>
<dbReference type="SUPFAM" id="SSF55120">
    <property type="entry name" value="Pseudouridine synthase"/>
    <property type="match status" value="1"/>
</dbReference>
<dbReference type="Pfam" id="PF01479">
    <property type="entry name" value="S4"/>
    <property type="match status" value="1"/>
</dbReference>
<evidence type="ECO:0000313" key="5">
    <source>
        <dbReference type="EMBL" id="GAW83661.1"/>
    </source>
</evidence>
<keyword evidence="2" id="KW-0694">RNA-binding</keyword>
<evidence type="ECO:0000259" key="4">
    <source>
        <dbReference type="SMART" id="SM00363"/>
    </source>
</evidence>
<dbReference type="SMART" id="SM00363">
    <property type="entry name" value="S4"/>
    <property type="match status" value="1"/>
</dbReference>
<dbReference type="RefSeq" id="XP_028546250.1">
    <property type="nucleotide sequence ID" value="XM_028690449.1"/>
</dbReference>
<dbReference type="InterPro" id="IPR020103">
    <property type="entry name" value="PsdUridine_synth_cat_dom_sf"/>
</dbReference>
<dbReference type="InterPro" id="IPR036986">
    <property type="entry name" value="S4_RNA-bd_sf"/>
</dbReference>
<dbReference type="InterPro" id="IPR020094">
    <property type="entry name" value="TruA/RsuA/RluB/E/F_N"/>
</dbReference>
<dbReference type="InterPro" id="IPR002942">
    <property type="entry name" value="S4_RNA-bd"/>
</dbReference>
<comment type="caution">
    <text evidence="5">The sequence shown here is derived from an EMBL/GenBank/DDBJ whole genome shotgun (WGS) entry which is preliminary data.</text>
</comment>
<dbReference type="PANTHER" id="PTHR47683:SF2">
    <property type="entry name" value="RNA-BINDING S4 DOMAIN-CONTAINING PROTEIN"/>
    <property type="match status" value="1"/>
</dbReference>
<dbReference type="SUPFAM" id="SSF55174">
    <property type="entry name" value="Alpha-L RNA-binding motif"/>
    <property type="match status" value="1"/>
</dbReference>
<dbReference type="GO" id="GO:0009982">
    <property type="term" value="F:pseudouridine synthase activity"/>
    <property type="evidence" value="ECO:0007669"/>
    <property type="project" value="InterPro"/>
</dbReference>
<sequence length="396" mass="46316">MFPSVQLKKSIFLRLSKILSLSSVTSRSKAQELIKSGKVKVNNQAVNQNVSIDINSTIEIDGKRIHVDITTKLWGIYKPRHVFCSSDWNYQYEEEKENSQNNKHELRLEKRMFQMEKYNNEVTFRHSDKNIFFLGERKEINIESDLKKQYFKKKKKKEHYEIKKSDQSNEVVSVLRPEVTKEIIHSKLNMNIFDFIQKKNKAYETKNKVSNELPKHLIVVNSLSTSNEGLVLLTNDGDFAKSLKDVNNNILTTYIIKVQEELTEEKIKLIKKGCFIENFHIEPLSVHVIKQSSLLPKWLKFTYVEKSHTHLDILFSKYNLTIRKCKRFSFGPYRSSDLSEHFLTPLKIHSTLSPLIPKYTPQLVLSNPSGNIQTDVDKKFVYVKDYLKNSIIQRGP</sequence>
<dbReference type="GO" id="GO:0001522">
    <property type="term" value="P:pseudouridine synthesis"/>
    <property type="evidence" value="ECO:0007669"/>
    <property type="project" value="InterPro"/>
</dbReference>
<dbReference type="Proteomes" id="UP000195521">
    <property type="component" value="Unassembled WGS sequence"/>
</dbReference>
<feature type="coiled-coil region" evidence="3">
    <location>
        <begin position="89"/>
        <end position="116"/>
    </location>
</feature>
<dbReference type="Gene3D" id="3.10.290.10">
    <property type="entry name" value="RNA-binding S4 domain"/>
    <property type="match status" value="1"/>
</dbReference>
<protein>
    <recommendedName>
        <fullName evidence="4">RNA-binding S4 domain-containing protein</fullName>
    </recommendedName>
</protein>
<keyword evidence="3" id="KW-0175">Coiled coil</keyword>
<feature type="domain" description="RNA-binding S4" evidence="4">
    <location>
        <begin position="13"/>
        <end position="70"/>
    </location>
</feature>
<keyword evidence="6" id="KW-1185">Reference proteome</keyword>
<dbReference type="Gene3D" id="3.30.70.1560">
    <property type="entry name" value="Alpha-L RNA-binding motif"/>
    <property type="match status" value="1"/>
</dbReference>
<proteinExistence type="predicted"/>
<organism evidence="5 6">
    <name type="scientific">Plasmodium gonderi</name>
    <dbReference type="NCBI Taxonomy" id="77519"/>
    <lineage>
        <taxon>Eukaryota</taxon>
        <taxon>Sar</taxon>
        <taxon>Alveolata</taxon>
        <taxon>Apicomplexa</taxon>
        <taxon>Aconoidasida</taxon>
        <taxon>Haemosporida</taxon>
        <taxon>Plasmodiidae</taxon>
        <taxon>Plasmodium</taxon>
        <taxon>Plasmodium (Plasmodium)</taxon>
    </lineage>
</organism>
<evidence type="ECO:0000256" key="1">
    <source>
        <dbReference type="ARBA" id="ARBA00023235"/>
    </source>
</evidence>
<dbReference type="InterPro" id="IPR042092">
    <property type="entry name" value="PsdUridine_s_RsuA/RluB/E/F_cat"/>
</dbReference>
<dbReference type="PROSITE" id="PS50889">
    <property type="entry name" value="S4"/>
    <property type="match status" value="1"/>
</dbReference>
<evidence type="ECO:0000256" key="3">
    <source>
        <dbReference type="SAM" id="Coils"/>
    </source>
</evidence>
<dbReference type="EMBL" id="BDQF01000015">
    <property type="protein sequence ID" value="GAW83661.1"/>
    <property type="molecule type" value="Genomic_DNA"/>
</dbReference>
<dbReference type="CDD" id="cd00165">
    <property type="entry name" value="S4"/>
    <property type="match status" value="1"/>
</dbReference>